<dbReference type="Proteomes" id="UP000273828">
    <property type="component" value="Unassembled WGS sequence"/>
</dbReference>
<keyword evidence="2" id="KW-1185">Reference proteome</keyword>
<reference evidence="1 2" key="1">
    <citation type="submission" date="2018-10" db="EMBL/GenBank/DDBJ databases">
        <title>Natrarchaeobius chitinivorans gen. nov., sp. nov., and Natrarchaeobius haloalkaliphilus sp. nov., alkaliphilic, chitin-utilizing haloarchaea from hypersaline alkaline lakes.</title>
        <authorList>
            <person name="Sorokin D.Y."/>
            <person name="Elcheninov A.G."/>
            <person name="Kostrikina N.A."/>
            <person name="Bale N.J."/>
            <person name="Sinninghe Damste J.S."/>
            <person name="Khijniak T.V."/>
            <person name="Kublanov I.V."/>
            <person name="Toshchakov S.V."/>
        </authorList>
    </citation>
    <scope>NUCLEOTIDE SEQUENCE [LARGE SCALE GENOMIC DNA]</scope>
    <source>
        <strain evidence="1 2">AArcht-Sl</strain>
    </source>
</reference>
<sequence length="306" mass="32057">MILMIDDDGNLLGVVNVIDAIAIVLVVSIIVAGIAVVSGGDGPGTNLGATGALAVGLLLVVLLAGVAVVSGNGSEFETRYATVDLGEQPAYVVDRLEAGDVARLEDADEEITVTDVHATPVADRPLVTIQTELDDVVLENDRGRTTERFAGVPLKLGRELRLDFGAYAISGTVTDVGVDPTLPIDATTTTAELEARDVSPAVAEGLEVGLTETVRGETIATLEAVDREPATVVLESDDGTVHEREHPRHEDVTLSVTLQTVESETGLTFRDERIGIGTTIELALETITVEGEITRIDDGPASDSSR</sequence>
<gene>
    <name evidence="1" type="ORF">EA462_06140</name>
</gene>
<name>A0A3N6LSN6_9EURY</name>
<comment type="caution">
    <text evidence="1">The sequence shown here is derived from an EMBL/GenBank/DDBJ whole genome shotgun (WGS) entry which is preliminary data.</text>
</comment>
<dbReference type="InterPro" id="IPR025480">
    <property type="entry name" value="DUF4330"/>
</dbReference>
<accession>A0A3N6LSN6</accession>
<dbReference type="AlphaFoldDB" id="A0A3N6LSN6"/>
<dbReference type="EMBL" id="REFY01000002">
    <property type="protein sequence ID" value="RQG91537.1"/>
    <property type="molecule type" value="Genomic_DNA"/>
</dbReference>
<evidence type="ECO:0000313" key="1">
    <source>
        <dbReference type="EMBL" id="RQG91537.1"/>
    </source>
</evidence>
<protein>
    <submittedName>
        <fullName evidence="1">DUF4330 domain-containing protein</fullName>
    </submittedName>
</protein>
<proteinExistence type="predicted"/>
<evidence type="ECO:0000313" key="2">
    <source>
        <dbReference type="Proteomes" id="UP000273828"/>
    </source>
</evidence>
<organism evidence="1 2">
    <name type="scientific">Natrarchaeobius halalkaliphilus</name>
    <dbReference type="NCBI Taxonomy" id="1679091"/>
    <lineage>
        <taxon>Archaea</taxon>
        <taxon>Methanobacteriati</taxon>
        <taxon>Methanobacteriota</taxon>
        <taxon>Stenosarchaea group</taxon>
        <taxon>Halobacteria</taxon>
        <taxon>Halobacteriales</taxon>
        <taxon>Natrialbaceae</taxon>
        <taxon>Natrarchaeobius</taxon>
    </lineage>
</organism>
<dbReference type="Pfam" id="PF14221">
    <property type="entry name" value="DUF4330"/>
    <property type="match status" value="1"/>
</dbReference>